<sequence length="64" mass="6933">MTTAVVIRSPSPNHQDVLVQKQAVNREGAFVDVGQAVRVTEGMAVTEYVHGGQRLVITEVTREG</sequence>
<dbReference type="Proteomes" id="UP001196565">
    <property type="component" value="Unassembled WGS sequence"/>
</dbReference>
<proteinExistence type="predicted"/>
<organism evidence="1 2">
    <name type="scientific">Roseomonas alba</name>
    <dbReference type="NCBI Taxonomy" id="2846776"/>
    <lineage>
        <taxon>Bacteria</taxon>
        <taxon>Pseudomonadati</taxon>
        <taxon>Pseudomonadota</taxon>
        <taxon>Alphaproteobacteria</taxon>
        <taxon>Acetobacterales</taxon>
        <taxon>Roseomonadaceae</taxon>
        <taxon>Roseomonas</taxon>
    </lineage>
</organism>
<reference evidence="1 2" key="1">
    <citation type="submission" date="2021-07" db="EMBL/GenBank/DDBJ databases">
        <authorList>
            <person name="So Y."/>
        </authorList>
    </citation>
    <scope>NUCLEOTIDE SEQUENCE [LARGE SCALE GENOMIC DNA]</scope>
    <source>
        <strain evidence="1 2">HJA6</strain>
    </source>
</reference>
<comment type="caution">
    <text evidence="1">The sequence shown here is derived from an EMBL/GenBank/DDBJ whole genome shotgun (WGS) entry which is preliminary data.</text>
</comment>
<gene>
    <name evidence="1" type="ORF">KPL78_29800</name>
</gene>
<name>A0ABS7AID7_9PROT</name>
<evidence type="ECO:0000313" key="1">
    <source>
        <dbReference type="EMBL" id="MBW6402078.1"/>
    </source>
</evidence>
<accession>A0ABS7AID7</accession>
<dbReference type="EMBL" id="JAHYBZ010000021">
    <property type="protein sequence ID" value="MBW6402078.1"/>
    <property type="molecule type" value="Genomic_DNA"/>
</dbReference>
<protein>
    <submittedName>
        <fullName evidence="1">Uncharacterized protein</fullName>
    </submittedName>
</protein>
<keyword evidence="2" id="KW-1185">Reference proteome</keyword>
<evidence type="ECO:0000313" key="2">
    <source>
        <dbReference type="Proteomes" id="UP001196565"/>
    </source>
</evidence>
<dbReference type="RefSeq" id="WP_219766943.1">
    <property type="nucleotide sequence ID" value="NZ_JAHYBZ010000021.1"/>
</dbReference>